<evidence type="ECO:0000256" key="2">
    <source>
        <dbReference type="SAM" id="Phobius"/>
    </source>
</evidence>
<feature type="transmembrane region" description="Helical" evidence="2">
    <location>
        <begin position="220"/>
        <end position="239"/>
    </location>
</feature>
<keyword evidence="2" id="KW-0812">Transmembrane</keyword>
<keyword evidence="2" id="KW-0472">Membrane</keyword>
<proteinExistence type="predicted"/>
<dbReference type="Proteomes" id="UP001050691">
    <property type="component" value="Unassembled WGS sequence"/>
</dbReference>
<comment type="caution">
    <text evidence="3">The sequence shown here is derived from an EMBL/GenBank/DDBJ whole genome shotgun (WGS) entry which is preliminary data.</text>
</comment>
<evidence type="ECO:0000313" key="4">
    <source>
        <dbReference type="Proteomes" id="UP001050691"/>
    </source>
</evidence>
<sequence length="438" mass="49149">MAILYVVLMALAATSRQWPYMFEYVAIDVPRLSLWTIPEIAAWYVMEAATSALVSITHIHFLTLLYPSRLEARLVFLLLGPLAILSSLMTLLPVITYSSYGSSGNSTVIANATDIIFNQTITSNATSPTAMLVSRQGLYDIFDSARNICSLTLSFLFTLSLLIWGFLVNRESAWRTDGGTAVFGAGAVLLALIGTGLNFLNVFTSSTFQWLRPLLWSVVLWQSFLGWWWWAGSASGIAAREFDMDRRGRKEQKRARRKKHRGGHSVEDEPSRSATSARLDRWRTSMTGTLSRRRQPPAPIITAIPPVGSNDLGDQCTISSNQSLSDSPSQDSTSSCRLDHTNTILAAVHRSWRSLRQAHVRAVRVQAIEQRQIQIQMQLENGHGLGRYPGTGDTNFIRQSRSDGEVSPPPFQPREFNSSRTLWINSFRKWRLKDSTRY</sequence>
<feature type="transmembrane region" description="Helical" evidence="2">
    <location>
        <begin position="145"/>
        <end position="168"/>
    </location>
</feature>
<dbReference type="AlphaFoldDB" id="A0AAV5A783"/>
<feature type="compositionally biased region" description="Basic residues" evidence="1">
    <location>
        <begin position="249"/>
        <end position="263"/>
    </location>
</feature>
<name>A0AAV5A783_9AGAM</name>
<keyword evidence="4" id="KW-1185">Reference proteome</keyword>
<keyword evidence="2" id="KW-1133">Transmembrane helix</keyword>
<protein>
    <submittedName>
        <fullName evidence="3">Uncharacterized protein</fullName>
    </submittedName>
</protein>
<gene>
    <name evidence="3" type="ORF">Clacol_002823</name>
</gene>
<feature type="region of interest" description="Disordered" evidence="1">
    <location>
        <begin position="248"/>
        <end position="336"/>
    </location>
</feature>
<evidence type="ECO:0000313" key="3">
    <source>
        <dbReference type="EMBL" id="GJJ08604.1"/>
    </source>
</evidence>
<accession>A0AAV5A783</accession>
<feature type="transmembrane region" description="Helical" evidence="2">
    <location>
        <begin position="41"/>
        <end position="62"/>
    </location>
</feature>
<reference evidence="3" key="1">
    <citation type="submission" date="2021-10" db="EMBL/GenBank/DDBJ databases">
        <title>De novo Genome Assembly of Clathrus columnatus (Basidiomycota, Fungi) Using Illumina and Nanopore Sequence Data.</title>
        <authorList>
            <person name="Ogiso-Tanaka E."/>
            <person name="Itagaki H."/>
            <person name="Hosoya T."/>
            <person name="Hosaka K."/>
        </authorList>
    </citation>
    <scope>NUCLEOTIDE SEQUENCE</scope>
    <source>
        <strain evidence="3">MO-923</strain>
    </source>
</reference>
<feature type="transmembrane region" description="Helical" evidence="2">
    <location>
        <begin position="180"/>
        <end position="200"/>
    </location>
</feature>
<organism evidence="3 4">
    <name type="scientific">Clathrus columnatus</name>
    <dbReference type="NCBI Taxonomy" id="1419009"/>
    <lineage>
        <taxon>Eukaryota</taxon>
        <taxon>Fungi</taxon>
        <taxon>Dikarya</taxon>
        <taxon>Basidiomycota</taxon>
        <taxon>Agaricomycotina</taxon>
        <taxon>Agaricomycetes</taxon>
        <taxon>Phallomycetidae</taxon>
        <taxon>Phallales</taxon>
        <taxon>Clathraceae</taxon>
        <taxon>Clathrus</taxon>
    </lineage>
</organism>
<evidence type="ECO:0000256" key="1">
    <source>
        <dbReference type="SAM" id="MobiDB-lite"/>
    </source>
</evidence>
<feature type="transmembrane region" description="Helical" evidence="2">
    <location>
        <begin position="74"/>
        <end position="95"/>
    </location>
</feature>
<dbReference type="EMBL" id="BPWL01000003">
    <property type="protein sequence ID" value="GJJ08604.1"/>
    <property type="molecule type" value="Genomic_DNA"/>
</dbReference>
<feature type="compositionally biased region" description="Low complexity" evidence="1">
    <location>
        <begin position="319"/>
        <end position="335"/>
    </location>
</feature>